<evidence type="ECO:0000256" key="2">
    <source>
        <dbReference type="ARBA" id="ARBA00023125"/>
    </source>
</evidence>
<dbReference type="InterPro" id="IPR009057">
    <property type="entry name" value="Homeodomain-like_sf"/>
</dbReference>
<dbReference type="Proteomes" id="UP000326367">
    <property type="component" value="Unassembled WGS sequence"/>
</dbReference>
<reference evidence="5 6" key="1">
    <citation type="journal article" date="2020" name="Antonie Van Leeuwenhoek">
        <title>Stenotrophomonas cyclobalanopsidis sp. nov., isolated from the leaf spot disease of Cyclobalanopsis patelliformis.</title>
        <authorList>
            <person name="Bian D.R."/>
            <person name="Xue H."/>
            <person name="Piao C.G."/>
            <person name="Li Y."/>
        </authorList>
    </citation>
    <scope>NUCLEOTIDE SEQUENCE [LARGE SCALE GENOMIC DNA]</scope>
    <source>
        <strain evidence="5 6">TPQG1-4</strain>
    </source>
</reference>
<dbReference type="InterPro" id="IPR050204">
    <property type="entry name" value="AraC_XylS_family_regulators"/>
</dbReference>
<evidence type="ECO:0000256" key="3">
    <source>
        <dbReference type="ARBA" id="ARBA00023163"/>
    </source>
</evidence>
<dbReference type="PANTHER" id="PTHR46796:SF12">
    <property type="entry name" value="HTH-TYPE DNA-BINDING TRANSCRIPTIONAL ACTIVATOR EUTR"/>
    <property type="match status" value="1"/>
</dbReference>
<comment type="caution">
    <text evidence="5">The sequence shown here is derived from an EMBL/GenBank/DDBJ whole genome shotgun (WGS) entry which is preliminary data.</text>
</comment>
<dbReference type="PROSITE" id="PS00041">
    <property type="entry name" value="HTH_ARAC_FAMILY_1"/>
    <property type="match status" value="1"/>
</dbReference>
<keyword evidence="3" id="KW-0804">Transcription</keyword>
<dbReference type="RefSeq" id="WP_150454132.1">
    <property type="nucleotide sequence ID" value="NZ_VYKI01000006.1"/>
</dbReference>
<gene>
    <name evidence="5" type="ORF">FJU31_07175</name>
</gene>
<evidence type="ECO:0000313" key="5">
    <source>
        <dbReference type="EMBL" id="KAA9000907.1"/>
    </source>
</evidence>
<dbReference type="InterPro" id="IPR018062">
    <property type="entry name" value="HTH_AraC-typ_CS"/>
</dbReference>
<evidence type="ECO:0000259" key="4">
    <source>
        <dbReference type="PROSITE" id="PS01124"/>
    </source>
</evidence>
<keyword evidence="1" id="KW-0805">Transcription regulation</keyword>
<dbReference type="EMBL" id="VYKI01000006">
    <property type="protein sequence ID" value="KAA9000907.1"/>
    <property type="molecule type" value="Genomic_DNA"/>
</dbReference>
<dbReference type="SUPFAM" id="SSF46689">
    <property type="entry name" value="Homeodomain-like"/>
    <property type="match status" value="1"/>
</dbReference>
<keyword evidence="6" id="KW-1185">Reference proteome</keyword>
<accession>A0ABQ6T2L9</accession>
<dbReference type="Gene3D" id="1.10.10.60">
    <property type="entry name" value="Homeodomain-like"/>
    <property type="match status" value="1"/>
</dbReference>
<evidence type="ECO:0000256" key="1">
    <source>
        <dbReference type="ARBA" id="ARBA00023015"/>
    </source>
</evidence>
<organism evidence="5 6">
    <name type="scientific">Stenotrophomonas cyclobalanopsidis</name>
    <dbReference type="NCBI Taxonomy" id="2771362"/>
    <lineage>
        <taxon>Bacteria</taxon>
        <taxon>Pseudomonadati</taxon>
        <taxon>Pseudomonadota</taxon>
        <taxon>Gammaproteobacteria</taxon>
        <taxon>Lysobacterales</taxon>
        <taxon>Lysobacteraceae</taxon>
        <taxon>Stenotrophomonas</taxon>
    </lineage>
</organism>
<feature type="domain" description="HTH araC/xylS-type" evidence="4">
    <location>
        <begin position="226"/>
        <end position="327"/>
    </location>
</feature>
<proteinExistence type="predicted"/>
<dbReference type="InterPro" id="IPR018060">
    <property type="entry name" value="HTH_AraC"/>
</dbReference>
<dbReference type="PANTHER" id="PTHR46796">
    <property type="entry name" value="HTH-TYPE TRANSCRIPTIONAL ACTIVATOR RHAS-RELATED"/>
    <property type="match status" value="1"/>
</dbReference>
<dbReference type="SMART" id="SM00342">
    <property type="entry name" value="HTH_ARAC"/>
    <property type="match status" value="1"/>
</dbReference>
<protein>
    <submittedName>
        <fullName evidence="5">AraC family transcriptional regulator</fullName>
    </submittedName>
</protein>
<dbReference type="Pfam" id="PF12833">
    <property type="entry name" value="HTH_18"/>
    <property type="match status" value="1"/>
</dbReference>
<keyword evidence="2" id="KW-0238">DNA-binding</keyword>
<sequence>MGDDAVMEGGVGDLEGGRLDDGELRSIDLATLSGVLRVCDVELLLLDGNGPKAAFSSRVHDEALFCSITCGFHCRGRFMLPPDWAMLGFVHATDEVQSWCHGVPMVAGMSFTVLPEGISEFTLSAGTQITVMLLPVARVQRKLTELSLRSTPPAGQALSLVQLPVDSQALANHYLQLHAQLGQGAALQPEETDRLLHEHIQALLAAGPADRPGFTRARRTHYLIAQRAENFMRLNLRRNIYMNEICDAAGVSERGLRYAFEDLFGVSPNRYLSMLRLCAACRSLSMADSSRRSVKAIALSCGLWDLSRFADNYRKVFGELPRDTLMRSPAQMGQPA</sequence>
<name>A0ABQ6T2L9_9GAMM</name>
<dbReference type="PROSITE" id="PS01124">
    <property type="entry name" value="HTH_ARAC_FAMILY_2"/>
    <property type="match status" value="1"/>
</dbReference>
<evidence type="ECO:0000313" key="6">
    <source>
        <dbReference type="Proteomes" id="UP000326367"/>
    </source>
</evidence>